<dbReference type="EMBL" id="JBHTLP010000002">
    <property type="protein sequence ID" value="MFD1140121.1"/>
    <property type="molecule type" value="Genomic_DNA"/>
</dbReference>
<feature type="domain" description="Response regulatory" evidence="2">
    <location>
        <begin position="5"/>
        <end position="116"/>
    </location>
</feature>
<accession>A0ABW3Q2E9</accession>
<keyword evidence="5" id="KW-1185">Reference proteome</keyword>
<dbReference type="InterPro" id="IPR011006">
    <property type="entry name" value="CheY-like_superfamily"/>
</dbReference>
<gene>
    <name evidence="4" type="ORF">ACFQ4C_03340</name>
</gene>
<evidence type="ECO:0000313" key="5">
    <source>
        <dbReference type="Proteomes" id="UP001597116"/>
    </source>
</evidence>
<dbReference type="Pfam" id="PF04397">
    <property type="entry name" value="LytTR"/>
    <property type="match status" value="1"/>
</dbReference>
<evidence type="ECO:0000256" key="1">
    <source>
        <dbReference type="PROSITE-ProRule" id="PRU00169"/>
    </source>
</evidence>
<dbReference type="Pfam" id="PF00072">
    <property type="entry name" value="Response_reg"/>
    <property type="match status" value="1"/>
</dbReference>
<protein>
    <submittedName>
        <fullName evidence="4">LytR/AlgR family response regulator transcription factor</fullName>
    </submittedName>
</protein>
<dbReference type="PANTHER" id="PTHR37299">
    <property type="entry name" value="TRANSCRIPTIONAL REGULATOR-RELATED"/>
    <property type="match status" value="1"/>
</dbReference>
<evidence type="ECO:0000313" key="4">
    <source>
        <dbReference type="EMBL" id="MFD1140121.1"/>
    </source>
</evidence>
<dbReference type="PROSITE" id="PS50110">
    <property type="entry name" value="RESPONSE_REGULATORY"/>
    <property type="match status" value="1"/>
</dbReference>
<reference evidence="5" key="1">
    <citation type="journal article" date="2019" name="Int. J. Syst. Evol. Microbiol.">
        <title>The Global Catalogue of Microorganisms (GCM) 10K type strain sequencing project: providing services to taxonomists for standard genome sequencing and annotation.</title>
        <authorList>
            <consortium name="The Broad Institute Genomics Platform"/>
            <consortium name="The Broad Institute Genome Sequencing Center for Infectious Disease"/>
            <person name="Wu L."/>
            <person name="Ma J."/>
        </authorList>
    </citation>
    <scope>NUCLEOTIDE SEQUENCE [LARGE SCALE GENOMIC DNA]</scope>
    <source>
        <strain evidence="5">CCUG 55608</strain>
    </source>
</reference>
<organism evidence="4 5">
    <name type="scientific">Larkinella insperata</name>
    <dbReference type="NCBI Taxonomy" id="332158"/>
    <lineage>
        <taxon>Bacteria</taxon>
        <taxon>Pseudomonadati</taxon>
        <taxon>Bacteroidota</taxon>
        <taxon>Cytophagia</taxon>
        <taxon>Cytophagales</taxon>
        <taxon>Spirosomataceae</taxon>
        <taxon>Larkinella</taxon>
    </lineage>
</organism>
<dbReference type="RefSeq" id="WP_265989879.1">
    <property type="nucleotide sequence ID" value="NZ_CP110973.1"/>
</dbReference>
<name>A0ABW3Q2E9_9BACT</name>
<keyword evidence="1" id="KW-0597">Phosphoprotein</keyword>
<dbReference type="SUPFAM" id="SSF52172">
    <property type="entry name" value="CheY-like"/>
    <property type="match status" value="1"/>
</dbReference>
<dbReference type="Gene3D" id="2.40.50.1020">
    <property type="entry name" value="LytTr DNA-binding domain"/>
    <property type="match status" value="1"/>
</dbReference>
<dbReference type="PANTHER" id="PTHR37299:SF1">
    <property type="entry name" value="STAGE 0 SPORULATION PROTEIN A HOMOLOG"/>
    <property type="match status" value="1"/>
</dbReference>
<dbReference type="InterPro" id="IPR001789">
    <property type="entry name" value="Sig_transdc_resp-reg_receiver"/>
</dbReference>
<dbReference type="PROSITE" id="PS50930">
    <property type="entry name" value="HTH_LYTTR"/>
    <property type="match status" value="1"/>
</dbReference>
<evidence type="ECO:0000259" key="3">
    <source>
        <dbReference type="PROSITE" id="PS50930"/>
    </source>
</evidence>
<dbReference type="InterPro" id="IPR007492">
    <property type="entry name" value="LytTR_DNA-bd_dom"/>
</dbReference>
<dbReference type="SMART" id="SM00448">
    <property type="entry name" value="REC"/>
    <property type="match status" value="1"/>
</dbReference>
<feature type="domain" description="HTH LytTR-type" evidence="3">
    <location>
        <begin position="138"/>
        <end position="236"/>
    </location>
</feature>
<evidence type="ECO:0000259" key="2">
    <source>
        <dbReference type="PROSITE" id="PS50110"/>
    </source>
</evidence>
<feature type="modified residue" description="4-aspartylphosphate" evidence="1">
    <location>
        <position position="56"/>
    </location>
</feature>
<dbReference type="Gene3D" id="3.40.50.2300">
    <property type="match status" value="1"/>
</dbReference>
<dbReference type="InterPro" id="IPR046947">
    <property type="entry name" value="LytR-like"/>
</dbReference>
<dbReference type="Proteomes" id="UP001597116">
    <property type="component" value="Unassembled WGS sequence"/>
</dbReference>
<comment type="caution">
    <text evidence="4">The sequence shown here is derived from an EMBL/GenBank/DDBJ whole genome shotgun (WGS) entry which is preliminary data.</text>
</comment>
<dbReference type="SMART" id="SM00850">
    <property type="entry name" value="LytTR"/>
    <property type="match status" value="1"/>
</dbReference>
<proteinExistence type="predicted"/>
<sequence length="236" mass="26579">MTQINCLIVDDEPIARTIIQTYCSHFPNLTVVASCGNALEAKAVLQQHSIDILFLDINMPVLSGISFLKTLRNQPQVIFTTAYKEYALDAFDLAAVDYLLKPFSLERFMVAVDKALERLQTSPAITADNTAADKADYLFLKTDGKIYKIFHDELLYAEANGNYTKVVTTQHTLLPGMTFSRFEELLPSALFLRIHRSFLVNKSKITHIEGNRVFIHKTEIPIGSNYRDGFLKALGL</sequence>